<reference evidence="2 3" key="1">
    <citation type="journal article" date="2016" name="Mol. Biol. Evol.">
        <title>Comparative Genomics of Early-Diverging Mushroom-Forming Fungi Provides Insights into the Origins of Lignocellulose Decay Capabilities.</title>
        <authorList>
            <person name="Nagy L.G."/>
            <person name="Riley R."/>
            <person name="Tritt A."/>
            <person name="Adam C."/>
            <person name="Daum C."/>
            <person name="Floudas D."/>
            <person name="Sun H."/>
            <person name="Yadav J.S."/>
            <person name="Pangilinan J."/>
            <person name="Larsson K.H."/>
            <person name="Matsuura K."/>
            <person name="Barry K."/>
            <person name="Labutti K."/>
            <person name="Kuo R."/>
            <person name="Ohm R.A."/>
            <person name="Bhattacharya S.S."/>
            <person name="Shirouzu T."/>
            <person name="Yoshinaga Y."/>
            <person name="Martin F.M."/>
            <person name="Grigoriev I.V."/>
            <person name="Hibbett D.S."/>
        </authorList>
    </citation>
    <scope>NUCLEOTIDE SEQUENCE [LARGE SCALE GENOMIC DNA]</scope>
    <source>
        <strain evidence="2 3">HHB12029</strain>
    </source>
</reference>
<dbReference type="AlphaFoldDB" id="A0A165GYD5"/>
<feature type="region of interest" description="Disordered" evidence="1">
    <location>
        <begin position="1"/>
        <end position="49"/>
    </location>
</feature>
<keyword evidence="3" id="KW-1185">Reference proteome</keyword>
<dbReference type="InParanoid" id="A0A165GYD5"/>
<dbReference type="EMBL" id="KV426033">
    <property type="protein sequence ID" value="KZV91178.1"/>
    <property type="molecule type" value="Genomic_DNA"/>
</dbReference>
<organism evidence="2 3">
    <name type="scientific">Exidia glandulosa HHB12029</name>
    <dbReference type="NCBI Taxonomy" id="1314781"/>
    <lineage>
        <taxon>Eukaryota</taxon>
        <taxon>Fungi</taxon>
        <taxon>Dikarya</taxon>
        <taxon>Basidiomycota</taxon>
        <taxon>Agaricomycotina</taxon>
        <taxon>Agaricomycetes</taxon>
        <taxon>Auriculariales</taxon>
        <taxon>Exidiaceae</taxon>
        <taxon>Exidia</taxon>
    </lineage>
</organism>
<feature type="compositionally biased region" description="Polar residues" evidence="1">
    <location>
        <begin position="17"/>
        <end position="27"/>
    </location>
</feature>
<accession>A0A165GYD5</accession>
<evidence type="ECO:0000313" key="3">
    <source>
        <dbReference type="Proteomes" id="UP000077266"/>
    </source>
</evidence>
<name>A0A165GYD5_EXIGL</name>
<proteinExistence type="predicted"/>
<dbReference type="OrthoDB" id="3349961at2759"/>
<evidence type="ECO:0000313" key="2">
    <source>
        <dbReference type="EMBL" id="KZV91178.1"/>
    </source>
</evidence>
<gene>
    <name evidence="2" type="ORF">EXIGLDRAFT_719635</name>
</gene>
<evidence type="ECO:0000256" key="1">
    <source>
        <dbReference type="SAM" id="MobiDB-lite"/>
    </source>
</evidence>
<sequence>MMFSPRLAPRRSPSWEVVTSQSVQPTESPFDEPEEDNFPFAATPAKPEAHKHELTRSYIFELPKQHSMPSTEEARRAVRRARERFLQELQSSGQALRVEGWKMTILRKQDHYRIDVHYVARPGMASENAKDAAEPPYLEVIDSRTW</sequence>
<dbReference type="Proteomes" id="UP000077266">
    <property type="component" value="Unassembled WGS sequence"/>
</dbReference>
<protein>
    <submittedName>
        <fullName evidence="2">Uncharacterized protein</fullName>
    </submittedName>
</protein>